<proteinExistence type="predicted"/>
<feature type="region of interest" description="Disordered" evidence="1">
    <location>
        <begin position="176"/>
        <end position="208"/>
    </location>
</feature>
<dbReference type="Pfam" id="PF14633">
    <property type="entry name" value="SH2_2"/>
    <property type="match status" value="2"/>
</dbReference>
<dbReference type="InterPro" id="IPR035420">
    <property type="entry name" value="Spt6_SH2"/>
</dbReference>
<protein>
    <recommendedName>
        <fullName evidence="2">Spt6 SH2 domain-containing protein</fullName>
    </recommendedName>
</protein>
<feature type="domain" description="Spt6 SH2" evidence="2">
    <location>
        <begin position="8"/>
        <end position="76"/>
    </location>
</feature>
<dbReference type="AlphaFoldDB" id="T1ERN9"/>
<dbReference type="CTD" id="20199239"/>
<dbReference type="eggNOG" id="KOG1856">
    <property type="taxonomic scope" value="Eukaryota"/>
</dbReference>
<name>T1ERN9_HELRO</name>
<dbReference type="EMBL" id="KB096742">
    <property type="protein sequence ID" value="ESO02336.1"/>
    <property type="molecule type" value="Genomic_DNA"/>
</dbReference>
<dbReference type="OrthoDB" id="343921at2759"/>
<feature type="domain" description="Spt6 SH2" evidence="2">
    <location>
        <begin position="84"/>
        <end position="158"/>
    </location>
</feature>
<dbReference type="EMBL" id="AMQM01000856">
    <property type="status" value="NOT_ANNOTATED_CDS"/>
    <property type="molecule type" value="Genomic_DNA"/>
</dbReference>
<dbReference type="PANTHER" id="PTHR10145">
    <property type="entry name" value="TRANSCRIPTION ELONGATION FACTOR SPT6"/>
    <property type="match status" value="1"/>
</dbReference>
<evidence type="ECO:0000313" key="4">
    <source>
        <dbReference type="EnsemblMetazoa" id="HelroP161592"/>
    </source>
</evidence>
<keyword evidence="5" id="KW-1185">Reference proteome</keyword>
<dbReference type="CDD" id="cd09928">
    <property type="entry name" value="SH2_Cterm_SPT6_like"/>
    <property type="match status" value="1"/>
</dbReference>
<dbReference type="InterPro" id="IPR036860">
    <property type="entry name" value="SH2_dom_sf"/>
</dbReference>
<dbReference type="InterPro" id="IPR035018">
    <property type="entry name" value="Spt6_SH2_C"/>
</dbReference>
<dbReference type="FunFam" id="3.30.505.10:FF:000050">
    <property type="entry name" value="Transcription elongation factor spt6"/>
    <property type="match status" value="1"/>
</dbReference>
<reference evidence="5" key="1">
    <citation type="submission" date="2012-12" db="EMBL/GenBank/DDBJ databases">
        <authorList>
            <person name="Hellsten U."/>
            <person name="Grimwood J."/>
            <person name="Chapman J.A."/>
            <person name="Shapiro H."/>
            <person name="Aerts A."/>
            <person name="Otillar R.P."/>
            <person name="Terry A.Y."/>
            <person name="Boore J.L."/>
            <person name="Simakov O."/>
            <person name="Marletaz F."/>
            <person name="Cho S.-J."/>
            <person name="Edsinger-Gonzales E."/>
            <person name="Havlak P."/>
            <person name="Kuo D.-H."/>
            <person name="Larsson T."/>
            <person name="Lv J."/>
            <person name="Arendt D."/>
            <person name="Savage R."/>
            <person name="Osoegawa K."/>
            <person name="de Jong P."/>
            <person name="Lindberg D.R."/>
            <person name="Seaver E.C."/>
            <person name="Weisblat D.A."/>
            <person name="Putnam N.H."/>
            <person name="Grigoriev I.V."/>
            <person name="Rokhsar D.S."/>
        </authorList>
    </citation>
    <scope>NUCLEOTIDE SEQUENCE</scope>
</reference>
<dbReference type="InParanoid" id="T1ERN9"/>
<gene>
    <name evidence="4" type="primary">20199239</name>
    <name evidence="3" type="ORF">HELRODRAFT_161592</name>
</gene>
<dbReference type="InterPro" id="IPR017072">
    <property type="entry name" value="TF_Spt6"/>
</dbReference>
<dbReference type="PANTHER" id="PTHR10145:SF6">
    <property type="entry name" value="TRANSCRIPTION ELONGATION FACTOR SPT6"/>
    <property type="match status" value="1"/>
</dbReference>
<dbReference type="RefSeq" id="XP_009019744.1">
    <property type="nucleotide sequence ID" value="XM_009021496.1"/>
</dbReference>
<dbReference type="Proteomes" id="UP000015101">
    <property type="component" value="Unassembled WGS sequence"/>
</dbReference>
<accession>T1ERN9</accession>
<dbReference type="HOGENOM" id="CLU_1490591_0_0_1"/>
<evidence type="ECO:0000313" key="3">
    <source>
        <dbReference type="EMBL" id="ESO02336.1"/>
    </source>
</evidence>
<sequence>MPIKHVTFRHNRIISHPSYCNVDYLNCKKLMENFERGDVIIRPGSKGNDHLTVTWKVSNGVFWYIDVKEEGKANAELAVNLLDNKEVIEKDLMEERKSNSSRFPYYFTISKQYTGKFMFSYFPNRSVKHEYVTVTRDGLRYRGQIFSNINNLVNWSKLHFNDATIANQLLNPVTSQAQSTGSTGYNTHSSGSTGYHANPSRSTKYNSH</sequence>
<dbReference type="GeneID" id="20199239"/>
<evidence type="ECO:0000259" key="2">
    <source>
        <dbReference type="Pfam" id="PF14633"/>
    </source>
</evidence>
<reference evidence="3 5" key="2">
    <citation type="journal article" date="2013" name="Nature">
        <title>Insights into bilaterian evolution from three spiralian genomes.</title>
        <authorList>
            <person name="Simakov O."/>
            <person name="Marletaz F."/>
            <person name="Cho S.J."/>
            <person name="Edsinger-Gonzales E."/>
            <person name="Havlak P."/>
            <person name="Hellsten U."/>
            <person name="Kuo D.H."/>
            <person name="Larsson T."/>
            <person name="Lv J."/>
            <person name="Arendt D."/>
            <person name="Savage R."/>
            <person name="Osoegawa K."/>
            <person name="de Jong P."/>
            <person name="Grimwood J."/>
            <person name="Chapman J.A."/>
            <person name="Shapiro H."/>
            <person name="Aerts A."/>
            <person name="Otillar R.P."/>
            <person name="Terry A.Y."/>
            <person name="Boore J.L."/>
            <person name="Grigoriev I.V."/>
            <person name="Lindberg D.R."/>
            <person name="Seaver E.C."/>
            <person name="Weisblat D.A."/>
            <person name="Putnam N.H."/>
            <person name="Rokhsar D.S."/>
        </authorList>
    </citation>
    <scope>NUCLEOTIDE SEQUENCE</scope>
</reference>
<dbReference type="KEGG" id="hro:HELRODRAFT_161592"/>
<evidence type="ECO:0000256" key="1">
    <source>
        <dbReference type="SAM" id="MobiDB-lite"/>
    </source>
</evidence>
<organism evidence="4 5">
    <name type="scientific">Helobdella robusta</name>
    <name type="common">Californian leech</name>
    <dbReference type="NCBI Taxonomy" id="6412"/>
    <lineage>
        <taxon>Eukaryota</taxon>
        <taxon>Metazoa</taxon>
        <taxon>Spiralia</taxon>
        <taxon>Lophotrochozoa</taxon>
        <taxon>Annelida</taxon>
        <taxon>Clitellata</taxon>
        <taxon>Hirudinea</taxon>
        <taxon>Rhynchobdellida</taxon>
        <taxon>Glossiphoniidae</taxon>
        <taxon>Helobdella</taxon>
    </lineage>
</organism>
<dbReference type="Gene3D" id="3.30.505.10">
    <property type="entry name" value="SH2 domain"/>
    <property type="match status" value="1"/>
</dbReference>
<dbReference type="CDD" id="cd09918">
    <property type="entry name" value="SH2_Nterm_SPT6_like"/>
    <property type="match status" value="1"/>
</dbReference>
<reference evidence="4" key="3">
    <citation type="submission" date="2015-06" db="UniProtKB">
        <authorList>
            <consortium name="EnsemblMetazoa"/>
        </authorList>
    </citation>
    <scope>IDENTIFICATION</scope>
</reference>
<dbReference type="InterPro" id="IPR035019">
    <property type="entry name" value="Spt6_SH2_N"/>
</dbReference>
<dbReference type="STRING" id="6412.T1ERN9"/>
<dbReference type="GO" id="GO:0140673">
    <property type="term" value="P:transcription elongation-coupled chromatin remodeling"/>
    <property type="evidence" value="ECO:0007669"/>
    <property type="project" value="InterPro"/>
</dbReference>
<evidence type="ECO:0000313" key="5">
    <source>
        <dbReference type="Proteomes" id="UP000015101"/>
    </source>
</evidence>
<dbReference type="EnsemblMetazoa" id="HelroT161592">
    <property type="protein sequence ID" value="HelroP161592"/>
    <property type="gene ID" value="HelroG161592"/>
</dbReference>